<keyword evidence="1" id="KW-0853">WD repeat</keyword>
<dbReference type="SUPFAM" id="SSF50978">
    <property type="entry name" value="WD40 repeat-like"/>
    <property type="match status" value="1"/>
</dbReference>
<name>A0AAE1DRJ8_9GAST</name>
<dbReference type="PROSITE" id="PS50294">
    <property type="entry name" value="WD_REPEATS_REGION"/>
    <property type="match status" value="1"/>
</dbReference>
<evidence type="ECO:0000313" key="3">
    <source>
        <dbReference type="Proteomes" id="UP001283361"/>
    </source>
</evidence>
<dbReference type="Gene3D" id="2.130.10.10">
    <property type="entry name" value="YVTN repeat-like/Quinoprotein amine dehydrogenase"/>
    <property type="match status" value="1"/>
</dbReference>
<accession>A0AAE1DRJ8</accession>
<dbReference type="PROSITE" id="PS50082">
    <property type="entry name" value="WD_REPEATS_2"/>
    <property type="match status" value="1"/>
</dbReference>
<keyword evidence="3" id="KW-1185">Reference proteome</keyword>
<dbReference type="EMBL" id="JAWDGP010002728">
    <property type="protein sequence ID" value="KAK3780436.1"/>
    <property type="molecule type" value="Genomic_DNA"/>
</dbReference>
<sequence>MGREGAGKTMKHLMSFTGYLNVVFTSDTRAFKFPEKQNNIKTTVGFSPYQAVLFVRCSSWKNSIKMGCLQSRKVEENYLLQSLHEHETGINCMAVSEDGSVLATGGEDKTARIWSTKVSLREG</sequence>
<proteinExistence type="predicted"/>
<gene>
    <name evidence="2" type="ORF">RRG08_017701</name>
</gene>
<dbReference type="Pfam" id="PF00400">
    <property type="entry name" value="WD40"/>
    <property type="match status" value="1"/>
</dbReference>
<evidence type="ECO:0000313" key="2">
    <source>
        <dbReference type="EMBL" id="KAK3780436.1"/>
    </source>
</evidence>
<dbReference type="InterPro" id="IPR015943">
    <property type="entry name" value="WD40/YVTN_repeat-like_dom_sf"/>
</dbReference>
<feature type="repeat" description="WD" evidence="1">
    <location>
        <begin position="83"/>
        <end position="115"/>
    </location>
</feature>
<organism evidence="2 3">
    <name type="scientific">Elysia crispata</name>
    <name type="common">lettuce slug</name>
    <dbReference type="NCBI Taxonomy" id="231223"/>
    <lineage>
        <taxon>Eukaryota</taxon>
        <taxon>Metazoa</taxon>
        <taxon>Spiralia</taxon>
        <taxon>Lophotrochozoa</taxon>
        <taxon>Mollusca</taxon>
        <taxon>Gastropoda</taxon>
        <taxon>Heterobranchia</taxon>
        <taxon>Euthyneura</taxon>
        <taxon>Panpulmonata</taxon>
        <taxon>Sacoglossa</taxon>
        <taxon>Placobranchoidea</taxon>
        <taxon>Plakobranchidae</taxon>
        <taxon>Elysia</taxon>
    </lineage>
</organism>
<dbReference type="InterPro" id="IPR036322">
    <property type="entry name" value="WD40_repeat_dom_sf"/>
</dbReference>
<dbReference type="SMART" id="SM00320">
    <property type="entry name" value="WD40"/>
    <property type="match status" value="1"/>
</dbReference>
<evidence type="ECO:0000256" key="1">
    <source>
        <dbReference type="PROSITE-ProRule" id="PRU00221"/>
    </source>
</evidence>
<dbReference type="AlphaFoldDB" id="A0AAE1DRJ8"/>
<dbReference type="Proteomes" id="UP001283361">
    <property type="component" value="Unassembled WGS sequence"/>
</dbReference>
<protein>
    <submittedName>
        <fullName evidence="2">Uncharacterized protein</fullName>
    </submittedName>
</protein>
<comment type="caution">
    <text evidence="2">The sequence shown here is derived from an EMBL/GenBank/DDBJ whole genome shotgun (WGS) entry which is preliminary data.</text>
</comment>
<dbReference type="InterPro" id="IPR001680">
    <property type="entry name" value="WD40_rpt"/>
</dbReference>
<reference evidence="2" key="1">
    <citation type="journal article" date="2023" name="G3 (Bethesda)">
        <title>A reference genome for the long-term kleptoplast-retaining sea slug Elysia crispata morphotype clarki.</title>
        <authorList>
            <person name="Eastman K.E."/>
            <person name="Pendleton A.L."/>
            <person name="Shaikh M.A."/>
            <person name="Suttiyut T."/>
            <person name="Ogas R."/>
            <person name="Tomko P."/>
            <person name="Gavelis G."/>
            <person name="Widhalm J.R."/>
            <person name="Wisecaver J.H."/>
        </authorList>
    </citation>
    <scope>NUCLEOTIDE SEQUENCE</scope>
    <source>
        <strain evidence="2">ECLA1</strain>
    </source>
</reference>